<protein>
    <submittedName>
        <fullName evidence="1">Uncharacterized protein</fullName>
    </submittedName>
</protein>
<accession>A0A0D0D2N6</accession>
<reference evidence="2" key="2">
    <citation type="submission" date="2015-01" db="EMBL/GenBank/DDBJ databases">
        <title>Evolutionary Origins and Diversification of the Mycorrhizal Mutualists.</title>
        <authorList>
            <consortium name="DOE Joint Genome Institute"/>
            <consortium name="Mycorrhizal Genomics Consortium"/>
            <person name="Kohler A."/>
            <person name="Kuo A."/>
            <person name="Nagy L.G."/>
            <person name="Floudas D."/>
            <person name="Copeland A."/>
            <person name="Barry K.W."/>
            <person name="Cichocki N."/>
            <person name="Veneault-Fourrey C."/>
            <person name="LaButti K."/>
            <person name="Lindquist E.A."/>
            <person name="Lipzen A."/>
            <person name="Lundell T."/>
            <person name="Morin E."/>
            <person name="Murat C."/>
            <person name="Riley R."/>
            <person name="Ohm R."/>
            <person name="Sun H."/>
            <person name="Tunlid A."/>
            <person name="Henrissat B."/>
            <person name="Grigoriev I.V."/>
            <person name="Hibbett D.S."/>
            <person name="Martin F."/>
        </authorList>
    </citation>
    <scope>NUCLEOTIDE SEQUENCE [LARGE SCALE GENOMIC DNA]</scope>
    <source>
        <strain evidence="2">Ve08.2h10</strain>
    </source>
</reference>
<name>A0A0D0D2N6_9AGAM</name>
<dbReference type="HOGENOM" id="CLU_073913_2_0_1"/>
<keyword evidence="2" id="KW-1185">Reference proteome</keyword>
<evidence type="ECO:0000313" key="1">
    <source>
        <dbReference type="EMBL" id="KIK90747.1"/>
    </source>
</evidence>
<proteinExistence type="predicted"/>
<dbReference type="OrthoDB" id="301415at2759"/>
<evidence type="ECO:0000313" key="2">
    <source>
        <dbReference type="Proteomes" id="UP000054538"/>
    </source>
</evidence>
<dbReference type="Proteomes" id="UP000054538">
    <property type="component" value="Unassembled WGS sequence"/>
</dbReference>
<dbReference type="STRING" id="930991.A0A0D0D2N6"/>
<reference evidence="1 2" key="1">
    <citation type="submission" date="2014-04" db="EMBL/GenBank/DDBJ databases">
        <authorList>
            <consortium name="DOE Joint Genome Institute"/>
            <person name="Kuo A."/>
            <person name="Kohler A."/>
            <person name="Jargeat P."/>
            <person name="Nagy L.G."/>
            <person name="Floudas D."/>
            <person name="Copeland A."/>
            <person name="Barry K.W."/>
            <person name="Cichocki N."/>
            <person name="Veneault-Fourrey C."/>
            <person name="LaButti K."/>
            <person name="Lindquist E.A."/>
            <person name="Lipzen A."/>
            <person name="Lundell T."/>
            <person name="Morin E."/>
            <person name="Murat C."/>
            <person name="Sun H."/>
            <person name="Tunlid A."/>
            <person name="Henrissat B."/>
            <person name="Grigoriev I.V."/>
            <person name="Hibbett D.S."/>
            <person name="Martin F."/>
            <person name="Nordberg H.P."/>
            <person name="Cantor M.N."/>
            <person name="Hua S.X."/>
        </authorList>
    </citation>
    <scope>NUCLEOTIDE SEQUENCE [LARGE SCALE GENOMIC DNA]</scope>
    <source>
        <strain evidence="1 2">Ve08.2h10</strain>
    </source>
</reference>
<organism evidence="1 2">
    <name type="scientific">Paxillus rubicundulus Ve08.2h10</name>
    <dbReference type="NCBI Taxonomy" id="930991"/>
    <lineage>
        <taxon>Eukaryota</taxon>
        <taxon>Fungi</taxon>
        <taxon>Dikarya</taxon>
        <taxon>Basidiomycota</taxon>
        <taxon>Agaricomycotina</taxon>
        <taxon>Agaricomycetes</taxon>
        <taxon>Agaricomycetidae</taxon>
        <taxon>Boletales</taxon>
        <taxon>Paxilineae</taxon>
        <taxon>Paxillaceae</taxon>
        <taxon>Paxillus</taxon>
    </lineage>
</organism>
<dbReference type="AlphaFoldDB" id="A0A0D0D2N6"/>
<dbReference type="EMBL" id="KN825477">
    <property type="protein sequence ID" value="KIK90747.1"/>
    <property type="molecule type" value="Genomic_DNA"/>
</dbReference>
<dbReference type="InParanoid" id="A0A0D0D2N6"/>
<gene>
    <name evidence="1" type="ORF">PAXRUDRAFT_151261</name>
</gene>
<sequence length="257" mass="28042">MDSRKLPPLKCPSGPSLCSPDQNNLKETLKLGGAASIDVNSVLKQKVEQVTFYLIPTLPLFELVASPATYVFDMDTDDQYSGLVMLNTSPDVLLGIGSFKTAHEGELTLTPLAPSSGLGAQPCQKAMLKRLFFRHKAQNSTGPFMRFQVPEELKKLLHEANTLYLAKALFKLTYNIIDHALQDAAGPPPFDIPHVCFIEAGLALLYSQTAKSPGPGSKGLKQGDTVSNGYMVEELIDVLDNEFLKFIHNSDPIPLPD</sequence>